<reference evidence="1 2" key="1">
    <citation type="submission" date="2019-03" db="EMBL/GenBank/DDBJ databases">
        <title>Genomics of glacier-inhabiting Cryobacterium strains.</title>
        <authorList>
            <person name="Liu Q."/>
            <person name="Xin Y.-H."/>
        </authorList>
    </citation>
    <scope>NUCLEOTIDE SEQUENCE [LARGE SCALE GENOMIC DNA]</scope>
    <source>
        <strain evidence="2">TMT1-22</strain>
    </source>
</reference>
<evidence type="ECO:0000313" key="2">
    <source>
        <dbReference type="Proteomes" id="UP000297403"/>
    </source>
</evidence>
<evidence type="ECO:0000313" key="1">
    <source>
        <dbReference type="EMBL" id="TFC42243.1"/>
    </source>
</evidence>
<comment type="caution">
    <text evidence="1">The sequence shown here is derived from an EMBL/GenBank/DDBJ whole genome shotgun (WGS) entry which is preliminary data.</text>
</comment>
<keyword evidence="2" id="KW-1185">Reference proteome</keyword>
<sequence length="318" mass="35220">MRSLAQDIIGHGLFVKRATLRARGWSDGHLRGEVNRGTIVRVRKGWYSVPSAPQSAVEAFRIGGRLAGLSALKSYGIWTPATRKLHVSVPGGARALRRPTDMRARLHVLDGVRCRVTWGDDAWERRGDSVWRTSVHEALVHILNNHDRVTAIVCLDAALHSAREKGPGIVLDDLGWIFARAPLRVQSWRSEVDGRAGAGGETEFRLKALAAGIPFVPQPFVRGVGNLDGQIGPSTFVEIDGTEWHDNPLAFEVDRERDLLVAKENGRTLRFTYALLRKRWGLCVQAMVTALEHDYRHESSTAFPPFPGRMPPVAGRLG</sequence>
<proteinExistence type="predicted"/>
<evidence type="ECO:0008006" key="3">
    <source>
        <dbReference type="Google" id="ProtNLM"/>
    </source>
</evidence>
<protein>
    <recommendedName>
        <fullName evidence="3">Type IV toxin-antitoxin system AbiEi family antitoxin domain-containing protein</fullName>
    </recommendedName>
</protein>
<accession>A0AAQ2HEJ5</accession>
<dbReference type="Proteomes" id="UP000297403">
    <property type="component" value="Unassembled WGS sequence"/>
</dbReference>
<dbReference type="RefSeq" id="WP_134365874.1">
    <property type="nucleotide sequence ID" value="NZ_SOFY01000079.1"/>
</dbReference>
<gene>
    <name evidence="1" type="ORF">E3O49_14770</name>
</gene>
<dbReference type="EMBL" id="SOFY01000079">
    <property type="protein sequence ID" value="TFC42243.1"/>
    <property type="molecule type" value="Genomic_DNA"/>
</dbReference>
<name>A0AAQ2HEJ5_9MICO</name>
<organism evidence="1 2">
    <name type="scientific">Cryobacterium shii</name>
    <dbReference type="NCBI Taxonomy" id="1259235"/>
    <lineage>
        <taxon>Bacteria</taxon>
        <taxon>Bacillati</taxon>
        <taxon>Actinomycetota</taxon>
        <taxon>Actinomycetes</taxon>
        <taxon>Micrococcales</taxon>
        <taxon>Microbacteriaceae</taxon>
        <taxon>Cryobacterium</taxon>
    </lineage>
</organism>
<dbReference type="AlphaFoldDB" id="A0AAQ2HEJ5"/>